<evidence type="ECO:0000256" key="2">
    <source>
        <dbReference type="ARBA" id="ARBA00022723"/>
    </source>
</evidence>
<dbReference type="SMART" id="SM00028">
    <property type="entry name" value="TPR"/>
    <property type="match status" value="1"/>
</dbReference>
<dbReference type="InterPro" id="IPR001279">
    <property type="entry name" value="Metallo-B-lactamas"/>
</dbReference>
<dbReference type="PROSITE" id="PS50005">
    <property type="entry name" value="TPR"/>
    <property type="match status" value="1"/>
</dbReference>
<dbReference type="GO" id="GO:0046872">
    <property type="term" value="F:metal ion binding"/>
    <property type="evidence" value="ECO:0007669"/>
    <property type="project" value="UniProtKB-KW"/>
</dbReference>
<dbReference type="CDD" id="cd16275">
    <property type="entry name" value="BaeB-like_MBL-fold"/>
    <property type="match status" value="1"/>
</dbReference>
<evidence type="ECO:0000313" key="9">
    <source>
        <dbReference type="EMBL" id="KAK3242142.1"/>
    </source>
</evidence>
<dbReference type="InterPro" id="IPR011990">
    <property type="entry name" value="TPR-like_helical_dom_sf"/>
</dbReference>
<dbReference type="PANTHER" id="PTHR46233:SF3">
    <property type="entry name" value="HYDROXYACYLGLUTATHIONE HYDROLASE GLOC"/>
    <property type="match status" value="1"/>
</dbReference>
<evidence type="ECO:0000256" key="7">
    <source>
        <dbReference type="PROSITE-ProRule" id="PRU00339"/>
    </source>
</evidence>
<feature type="repeat" description="TPR" evidence="7">
    <location>
        <begin position="87"/>
        <end position="120"/>
    </location>
</feature>
<dbReference type="AlphaFoldDB" id="A0AAE0BUR4"/>
<dbReference type="SMART" id="SM00849">
    <property type="entry name" value="Lactamase_B"/>
    <property type="match status" value="1"/>
</dbReference>
<dbReference type="Gene3D" id="1.25.40.10">
    <property type="entry name" value="Tetratricopeptide repeat domain"/>
    <property type="match status" value="1"/>
</dbReference>
<protein>
    <recommendedName>
        <fullName evidence="8">Metallo-beta-lactamase domain-containing protein</fullName>
    </recommendedName>
</protein>
<dbReference type="Pfam" id="PF07719">
    <property type="entry name" value="TPR_2"/>
    <property type="match status" value="1"/>
</dbReference>
<gene>
    <name evidence="9" type="ORF">CYMTET_48148</name>
</gene>
<keyword evidence="6" id="KW-0862">Zinc</keyword>
<keyword evidence="5 7" id="KW-0802">TPR repeat</keyword>
<keyword evidence="4" id="KW-0378">Hydrolase</keyword>
<evidence type="ECO:0000256" key="4">
    <source>
        <dbReference type="ARBA" id="ARBA00022801"/>
    </source>
</evidence>
<name>A0AAE0BUR4_9CHLO</name>
<keyword evidence="2" id="KW-0479">Metal-binding</keyword>
<evidence type="ECO:0000313" key="10">
    <source>
        <dbReference type="Proteomes" id="UP001190700"/>
    </source>
</evidence>
<dbReference type="SUPFAM" id="SSF48452">
    <property type="entry name" value="TPR-like"/>
    <property type="match status" value="1"/>
</dbReference>
<dbReference type="GO" id="GO:0016787">
    <property type="term" value="F:hydrolase activity"/>
    <property type="evidence" value="ECO:0007669"/>
    <property type="project" value="UniProtKB-KW"/>
</dbReference>
<sequence length="392" mass="42893">MDNLQRLSMEEAKDKGTKAFQSGDFNSAEKLYGEAVETGLKLGADVSALYSNRSVALLRLGETLGTQTLRLALAEAEKCIAAKPDWNKGYFRKGEVYFALREYENAVAAYQQSLDKMPDPHIQQRFEEARQAISGFYFRQLLAGKELCTKPKSPEDQQVFAFASQMANYIYIVGDMHTKECMVVDAAWDVMGILRVIKGMKLKLVGAVVTHYHFDHTGGVPPPPYDSTGIRVSGIKDLADAGIPVYVNKCDAEAVEKKNEVPRECINALEHGDVITVGKIRMQTLHTPGHTPGSMCLYIDGSKDGGTADGNGMLISGDTLFPGSCGRLDLPDSDCGKMHGSLQMTLATLPDIVRVYPGHNYGGSVTTIGAEKRSGLLKTITKTQWMNMHSQL</sequence>
<evidence type="ECO:0000256" key="6">
    <source>
        <dbReference type="ARBA" id="ARBA00022833"/>
    </source>
</evidence>
<comment type="cofactor">
    <cofactor evidence="1">
        <name>Zn(2+)</name>
        <dbReference type="ChEBI" id="CHEBI:29105"/>
    </cofactor>
</comment>
<feature type="domain" description="Metallo-beta-lactamase" evidence="8">
    <location>
        <begin position="167"/>
        <end position="359"/>
    </location>
</feature>
<evidence type="ECO:0000256" key="5">
    <source>
        <dbReference type="ARBA" id="ARBA00022803"/>
    </source>
</evidence>
<reference evidence="9 10" key="1">
    <citation type="journal article" date="2015" name="Genome Biol. Evol.">
        <title>Comparative Genomics of a Bacterivorous Green Alga Reveals Evolutionary Causalities and Consequences of Phago-Mixotrophic Mode of Nutrition.</title>
        <authorList>
            <person name="Burns J.A."/>
            <person name="Paasch A."/>
            <person name="Narechania A."/>
            <person name="Kim E."/>
        </authorList>
    </citation>
    <scope>NUCLEOTIDE SEQUENCE [LARGE SCALE GENOMIC DNA]</scope>
    <source>
        <strain evidence="9 10">PLY_AMNH</strain>
    </source>
</reference>
<organism evidence="9 10">
    <name type="scientific">Cymbomonas tetramitiformis</name>
    <dbReference type="NCBI Taxonomy" id="36881"/>
    <lineage>
        <taxon>Eukaryota</taxon>
        <taxon>Viridiplantae</taxon>
        <taxon>Chlorophyta</taxon>
        <taxon>Pyramimonadophyceae</taxon>
        <taxon>Pyramimonadales</taxon>
        <taxon>Pyramimonadaceae</taxon>
        <taxon>Cymbomonas</taxon>
    </lineage>
</organism>
<dbReference type="Gene3D" id="3.60.15.10">
    <property type="entry name" value="Ribonuclease Z/Hydroxyacylglutathione hydrolase-like"/>
    <property type="match status" value="1"/>
</dbReference>
<dbReference type="Pfam" id="PF00753">
    <property type="entry name" value="Lactamase_B"/>
    <property type="match status" value="1"/>
</dbReference>
<dbReference type="InterPro" id="IPR051453">
    <property type="entry name" value="MBL_Glyoxalase_II"/>
</dbReference>
<keyword evidence="10" id="KW-1185">Reference proteome</keyword>
<dbReference type="InterPro" id="IPR013105">
    <property type="entry name" value="TPR_2"/>
</dbReference>
<accession>A0AAE0BUR4</accession>
<dbReference type="InterPro" id="IPR019734">
    <property type="entry name" value="TPR_rpt"/>
</dbReference>
<dbReference type="Proteomes" id="UP001190700">
    <property type="component" value="Unassembled WGS sequence"/>
</dbReference>
<dbReference type="SUPFAM" id="SSF56281">
    <property type="entry name" value="Metallo-hydrolase/oxidoreductase"/>
    <property type="match status" value="1"/>
</dbReference>
<evidence type="ECO:0000256" key="3">
    <source>
        <dbReference type="ARBA" id="ARBA00022737"/>
    </source>
</evidence>
<proteinExistence type="predicted"/>
<comment type="caution">
    <text evidence="9">The sequence shown here is derived from an EMBL/GenBank/DDBJ whole genome shotgun (WGS) entry which is preliminary data.</text>
</comment>
<dbReference type="EMBL" id="LGRX02033230">
    <property type="protein sequence ID" value="KAK3242142.1"/>
    <property type="molecule type" value="Genomic_DNA"/>
</dbReference>
<evidence type="ECO:0000256" key="1">
    <source>
        <dbReference type="ARBA" id="ARBA00001947"/>
    </source>
</evidence>
<keyword evidence="3" id="KW-0677">Repeat</keyword>
<evidence type="ECO:0000259" key="8">
    <source>
        <dbReference type="SMART" id="SM00849"/>
    </source>
</evidence>
<dbReference type="PANTHER" id="PTHR46233">
    <property type="entry name" value="HYDROXYACYLGLUTATHIONE HYDROLASE GLOC"/>
    <property type="match status" value="1"/>
</dbReference>
<dbReference type="InterPro" id="IPR036866">
    <property type="entry name" value="RibonucZ/Hydroxyglut_hydro"/>
</dbReference>